<dbReference type="PROSITE" id="PS51203">
    <property type="entry name" value="CS"/>
    <property type="match status" value="1"/>
</dbReference>
<protein>
    <recommendedName>
        <fullName evidence="3">CS domain-containing protein</fullName>
    </recommendedName>
</protein>
<dbReference type="EMBL" id="CAXLJM020000089">
    <property type="protein sequence ID" value="CAL8131648.1"/>
    <property type="molecule type" value="Genomic_DNA"/>
</dbReference>
<sequence length="571" mass="65244">MMPIIIKDFEWSENAEWVFILLDMKGVKAGSIDIISSPTYLKVHWPPFIFEVFLKHQVDDELGECTFDRNSGKVSLRLRKGESGVSWDQLENKELTKEEKSVKRAAAIQISHQKHEKEKKARHQRQFDRKQASVQEQLRLDSEARERITQIKNFESQKAVNELNEWAATNDPQHSTANDSEGECFSECNPTDQTAARDEFTLSTKGTVETDATPEHHSNSNSVEKDRRQNNNRIWTEDEVNELLVGAERSQQHYSHQHHQGEQNERSHSSGTSEGNPAISLSAERMSSSMERKEESESEGNICSTGLGPQVAKKSLGSPNNMPDQEHTTCASADDEFRRALVENSSETLKCGTKDRSDIRTVQVAKQSKIENEMIRIRPTVCISVNFTSREFPTPCRESMIVEEQEWLKKQAEARRLSGFVDEDLRPEERNPQWLLDKGLSLMRAESYLGAISAFSLGIRLAPKMPELYVERAGAHLAVKNYHRTVEDCSQALELLTPKVKANESDRLKCHIRRGDAFRNLEMWEDALTDYKEAVRLKPMSEELISVRDEIQMVLKGEEDKQNKEKVKESA</sequence>
<keyword evidence="5" id="KW-1185">Reference proteome</keyword>
<feature type="repeat" description="TPR" evidence="1">
    <location>
        <begin position="508"/>
        <end position="541"/>
    </location>
</feature>
<dbReference type="Proteomes" id="UP001642540">
    <property type="component" value="Unassembled WGS sequence"/>
</dbReference>
<evidence type="ECO:0000256" key="2">
    <source>
        <dbReference type="SAM" id="MobiDB-lite"/>
    </source>
</evidence>
<dbReference type="InterPro" id="IPR008978">
    <property type="entry name" value="HSP20-like_chaperone"/>
</dbReference>
<name>A0ABP1RNG6_9HEXA</name>
<dbReference type="PANTHER" id="PTHR46492:SF1">
    <property type="entry name" value="DYNEIN AXONEMAL ASSEMBLY FACTOR 4"/>
    <property type="match status" value="1"/>
</dbReference>
<feature type="region of interest" description="Disordered" evidence="2">
    <location>
        <begin position="111"/>
        <end position="136"/>
    </location>
</feature>
<feature type="compositionally biased region" description="Polar residues" evidence="2">
    <location>
        <begin position="317"/>
        <end position="328"/>
    </location>
</feature>
<comment type="caution">
    <text evidence="4">The sequence shown here is derived from an EMBL/GenBank/DDBJ whole genome shotgun (WGS) entry which is preliminary data.</text>
</comment>
<organism evidence="4 5">
    <name type="scientific">Orchesella dallaii</name>
    <dbReference type="NCBI Taxonomy" id="48710"/>
    <lineage>
        <taxon>Eukaryota</taxon>
        <taxon>Metazoa</taxon>
        <taxon>Ecdysozoa</taxon>
        <taxon>Arthropoda</taxon>
        <taxon>Hexapoda</taxon>
        <taxon>Collembola</taxon>
        <taxon>Entomobryomorpha</taxon>
        <taxon>Entomobryoidea</taxon>
        <taxon>Orchesellidae</taxon>
        <taxon>Orchesellinae</taxon>
        <taxon>Orchesella</taxon>
    </lineage>
</organism>
<proteinExistence type="predicted"/>
<accession>A0ABP1RNG6</accession>
<feature type="compositionally biased region" description="Basic and acidic residues" evidence="2">
    <location>
        <begin position="259"/>
        <end position="268"/>
    </location>
</feature>
<dbReference type="PROSITE" id="PS50005">
    <property type="entry name" value="TPR"/>
    <property type="match status" value="1"/>
</dbReference>
<reference evidence="4 5" key="1">
    <citation type="submission" date="2024-08" db="EMBL/GenBank/DDBJ databases">
        <authorList>
            <person name="Cucini C."/>
            <person name="Frati F."/>
        </authorList>
    </citation>
    <scope>NUCLEOTIDE SEQUENCE [LARGE SCALE GENOMIC DNA]</scope>
</reference>
<dbReference type="Gene3D" id="2.60.40.790">
    <property type="match status" value="1"/>
</dbReference>
<dbReference type="InterPro" id="IPR052004">
    <property type="entry name" value="Dynein_assembly_factor_4"/>
</dbReference>
<feature type="domain" description="CS" evidence="3">
    <location>
        <begin position="4"/>
        <end position="91"/>
    </location>
</feature>
<dbReference type="PANTHER" id="PTHR46492">
    <property type="entry name" value="DYNEIN ASSEMBLY FACTOR 4, AXONEMAL"/>
    <property type="match status" value="1"/>
</dbReference>
<feature type="compositionally biased region" description="Basic and acidic residues" evidence="2">
    <location>
        <begin position="213"/>
        <end position="229"/>
    </location>
</feature>
<evidence type="ECO:0000259" key="3">
    <source>
        <dbReference type="PROSITE" id="PS51203"/>
    </source>
</evidence>
<gene>
    <name evidence="4" type="ORF">ODALV1_LOCUS24259</name>
</gene>
<feature type="region of interest" description="Disordered" evidence="2">
    <location>
        <begin position="250"/>
        <end position="328"/>
    </location>
</feature>
<keyword evidence="1" id="KW-0802">TPR repeat</keyword>
<evidence type="ECO:0000313" key="5">
    <source>
        <dbReference type="Proteomes" id="UP001642540"/>
    </source>
</evidence>
<feature type="compositionally biased region" description="Basic and acidic residues" evidence="2">
    <location>
        <begin position="113"/>
        <end position="131"/>
    </location>
</feature>
<dbReference type="InterPro" id="IPR011990">
    <property type="entry name" value="TPR-like_helical_dom_sf"/>
</dbReference>
<dbReference type="InterPro" id="IPR007052">
    <property type="entry name" value="CS_dom"/>
</dbReference>
<dbReference type="SUPFAM" id="SSF49764">
    <property type="entry name" value="HSP20-like chaperones"/>
    <property type="match status" value="1"/>
</dbReference>
<dbReference type="Gene3D" id="1.25.40.10">
    <property type="entry name" value="Tetratricopeptide repeat domain"/>
    <property type="match status" value="1"/>
</dbReference>
<dbReference type="InterPro" id="IPR019734">
    <property type="entry name" value="TPR_rpt"/>
</dbReference>
<feature type="region of interest" description="Disordered" evidence="2">
    <location>
        <begin position="170"/>
        <end position="233"/>
    </location>
</feature>
<feature type="compositionally biased region" description="Polar residues" evidence="2">
    <location>
        <begin position="170"/>
        <end position="179"/>
    </location>
</feature>
<evidence type="ECO:0000313" key="4">
    <source>
        <dbReference type="EMBL" id="CAL8131648.1"/>
    </source>
</evidence>
<evidence type="ECO:0000256" key="1">
    <source>
        <dbReference type="PROSITE-ProRule" id="PRU00339"/>
    </source>
</evidence>
<dbReference type="SMART" id="SM00028">
    <property type="entry name" value="TPR"/>
    <property type="match status" value="3"/>
</dbReference>
<dbReference type="SUPFAM" id="SSF48452">
    <property type="entry name" value="TPR-like"/>
    <property type="match status" value="1"/>
</dbReference>